<reference evidence="2 3" key="1">
    <citation type="journal article" date="2015" name="Fungal Genet. Biol.">
        <title>Evolution of novel wood decay mechanisms in Agaricales revealed by the genome sequences of Fistulina hepatica and Cylindrobasidium torrendii.</title>
        <authorList>
            <person name="Floudas D."/>
            <person name="Held B.W."/>
            <person name="Riley R."/>
            <person name="Nagy L.G."/>
            <person name="Koehler G."/>
            <person name="Ransdell A.S."/>
            <person name="Younus H."/>
            <person name="Chow J."/>
            <person name="Chiniquy J."/>
            <person name="Lipzen A."/>
            <person name="Tritt A."/>
            <person name="Sun H."/>
            <person name="Haridas S."/>
            <person name="LaButti K."/>
            <person name="Ohm R.A."/>
            <person name="Kues U."/>
            <person name="Blanchette R.A."/>
            <person name="Grigoriev I.V."/>
            <person name="Minto R.E."/>
            <person name="Hibbett D.S."/>
        </authorList>
    </citation>
    <scope>NUCLEOTIDE SEQUENCE [LARGE SCALE GENOMIC DNA]</scope>
    <source>
        <strain evidence="2 3">FP15055 ss-10</strain>
    </source>
</reference>
<evidence type="ECO:0000313" key="3">
    <source>
        <dbReference type="Proteomes" id="UP000054007"/>
    </source>
</evidence>
<keyword evidence="3" id="KW-1185">Reference proteome</keyword>
<dbReference type="EMBL" id="KN880444">
    <property type="protein sequence ID" value="KIY72348.1"/>
    <property type="molecule type" value="Genomic_DNA"/>
</dbReference>
<feature type="region of interest" description="Disordered" evidence="1">
    <location>
        <begin position="1"/>
        <end position="234"/>
    </location>
</feature>
<accession>A0A0D7BP75</accession>
<gene>
    <name evidence="2" type="ORF">CYLTODRAFT_45745</name>
</gene>
<dbReference type="STRING" id="1314674.A0A0D7BP75"/>
<sequence length="483" mass="51807">MEVQPRRVTNPGLSRRLPSPMEDDDDDEPKARQESSEEEESDESSRPGPTPRAPLPSSSKATTMPVTTAPAQTAQTQADQTRTAQASTASASPTPVSVPTPEPAITGPTTPAAPSARTILRPPVGFASPSTTTSTAKPNKGKAPAQPKKNKKGTDTNEGPRFLPGQEPEPSKKRPGRPRKNKVVDKNFQMSVGRWRLGDQPITAPTPTRGVASGSGASRTSEFPPRPSSTESAMDATAIEDAAYVPISASFYERQAPAPAPELPTIPAPLPQPPPPEVPTHYRRDYANGTDLGIRMETGQSRRATSRPPQPPGPPPPQTTSFRVPTLNPYMSVIGPAPTQSNVNNAHKNGEGSGWNPRPSGSGLVVKPKAAREPSPYPVRLLTIYIHDVRSGVSDKQLVEIKVPLAPVEEPADGFRVDSLDLCEALQSGPWRIDGPAKVYTLRGKFRQFFLRITEQNHDEAMSCELCVSSVRAIDIVVEMVGL</sequence>
<feature type="compositionally biased region" description="Low complexity" evidence="1">
    <location>
        <begin position="103"/>
        <end position="118"/>
    </location>
</feature>
<feature type="region of interest" description="Disordered" evidence="1">
    <location>
        <begin position="343"/>
        <end position="369"/>
    </location>
</feature>
<dbReference type="OrthoDB" id="3215534at2759"/>
<organism evidence="2 3">
    <name type="scientific">Cylindrobasidium torrendii FP15055 ss-10</name>
    <dbReference type="NCBI Taxonomy" id="1314674"/>
    <lineage>
        <taxon>Eukaryota</taxon>
        <taxon>Fungi</taxon>
        <taxon>Dikarya</taxon>
        <taxon>Basidiomycota</taxon>
        <taxon>Agaricomycotina</taxon>
        <taxon>Agaricomycetes</taxon>
        <taxon>Agaricomycetidae</taxon>
        <taxon>Agaricales</taxon>
        <taxon>Marasmiineae</taxon>
        <taxon>Physalacriaceae</taxon>
        <taxon>Cylindrobasidium</taxon>
    </lineage>
</organism>
<dbReference type="Proteomes" id="UP000054007">
    <property type="component" value="Unassembled WGS sequence"/>
</dbReference>
<protein>
    <submittedName>
        <fullName evidence="2">Uncharacterized protein</fullName>
    </submittedName>
</protein>
<feature type="compositionally biased region" description="Pro residues" evidence="1">
    <location>
        <begin position="308"/>
        <end position="318"/>
    </location>
</feature>
<feature type="region of interest" description="Disordered" evidence="1">
    <location>
        <begin position="299"/>
        <end position="325"/>
    </location>
</feature>
<dbReference type="AlphaFoldDB" id="A0A0D7BP75"/>
<evidence type="ECO:0000256" key="1">
    <source>
        <dbReference type="SAM" id="MobiDB-lite"/>
    </source>
</evidence>
<feature type="region of interest" description="Disordered" evidence="1">
    <location>
        <begin position="256"/>
        <end position="285"/>
    </location>
</feature>
<evidence type="ECO:0000313" key="2">
    <source>
        <dbReference type="EMBL" id="KIY72348.1"/>
    </source>
</evidence>
<feature type="compositionally biased region" description="Low complexity" evidence="1">
    <location>
        <begin position="61"/>
        <end position="95"/>
    </location>
</feature>
<feature type="compositionally biased region" description="Pro residues" evidence="1">
    <location>
        <begin position="258"/>
        <end position="278"/>
    </location>
</feature>
<proteinExistence type="predicted"/>
<name>A0A0D7BP75_9AGAR</name>